<keyword evidence="7" id="KW-0119">Carbohydrate metabolism</keyword>
<dbReference type="GO" id="GO:0005998">
    <property type="term" value="P:xylulose catabolic process"/>
    <property type="evidence" value="ECO:0007669"/>
    <property type="project" value="UniProtKB-UniRule"/>
</dbReference>
<evidence type="ECO:0000259" key="10">
    <source>
        <dbReference type="Pfam" id="PF02782"/>
    </source>
</evidence>
<dbReference type="InterPro" id="IPR043129">
    <property type="entry name" value="ATPase_NBD"/>
</dbReference>
<dbReference type="PIRSF" id="PIRSF000538">
    <property type="entry name" value="GlpK"/>
    <property type="match status" value="1"/>
</dbReference>
<dbReference type="PANTHER" id="PTHR43095">
    <property type="entry name" value="SUGAR KINASE"/>
    <property type="match status" value="1"/>
</dbReference>
<dbReference type="InterPro" id="IPR018484">
    <property type="entry name" value="FGGY_N"/>
</dbReference>
<comment type="catalytic activity">
    <reaction evidence="7">
        <text>D-xylulose + ATP = D-xylulose 5-phosphate + ADP + H(+)</text>
        <dbReference type="Rhea" id="RHEA:10964"/>
        <dbReference type="ChEBI" id="CHEBI:15378"/>
        <dbReference type="ChEBI" id="CHEBI:17140"/>
        <dbReference type="ChEBI" id="CHEBI:30616"/>
        <dbReference type="ChEBI" id="CHEBI:57737"/>
        <dbReference type="ChEBI" id="CHEBI:456216"/>
        <dbReference type="EC" id="2.7.1.17"/>
    </reaction>
</comment>
<dbReference type="PANTHER" id="PTHR43095:SF5">
    <property type="entry name" value="XYLULOSE KINASE"/>
    <property type="match status" value="1"/>
</dbReference>
<evidence type="ECO:0000259" key="9">
    <source>
        <dbReference type="Pfam" id="PF00370"/>
    </source>
</evidence>
<feature type="domain" description="Carbohydrate kinase FGGY N-terminal" evidence="9">
    <location>
        <begin position="9"/>
        <end position="218"/>
    </location>
</feature>
<comment type="caution">
    <text evidence="11">The sequence shown here is derived from an EMBL/GenBank/DDBJ whole genome shotgun (WGS) entry which is preliminary data.</text>
</comment>
<keyword evidence="3 7" id="KW-0808">Transferase</keyword>
<keyword evidence="5 7" id="KW-0418">Kinase</keyword>
<feature type="domain" description="Carbohydrate kinase FGGY C-terminal" evidence="10">
    <location>
        <begin position="277"/>
        <end position="460"/>
    </location>
</feature>
<evidence type="ECO:0000256" key="6">
    <source>
        <dbReference type="ARBA" id="ARBA00022840"/>
    </source>
</evidence>
<dbReference type="GO" id="GO:0005524">
    <property type="term" value="F:ATP binding"/>
    <property type="evidence" value="ECO:0007669"/>
    <property type="project" value="UniProtKB-UniRule"/>
</dbReference>
<evidence type="ECO:0000256" key="7">
    <source>
        <dbReference type="HAMAP-Rule" id="MF_02220"/>
    </source>
</evidence>
<dbReference type="GO" id="GO:0004856">
    <property type="term" value="F:D-xylulokinase activity"/>
    <property type="evidence" value="ECO:0007669"/>
    <property type="project" value="UniProtKB-UniRule"/>
</dbReference>
<dbReference type="SUPFAM" id="SSF53067">
    <property type="entry name" value="Actin-like ATPase domain"/>
    <property type="match status" value="2"/>
</dbReference>
<comment type="similarity">
    <text evidence="1 7">Belongs to the FGGY kinase family.</text>
</comment>
<evidence type="ECO:0000256" key="5">
    <source>
        <dbReference type="ARBA" id="ARBA00022777"/>
    </source>
</evidence>
<evidence type="ECO:0000256" key="8">
    <source>
        <dbReference type="SAM" id="MobiDB-lite"/>
    </source>
</evidence>
<keyword evidence="2 7" id="KW-0859">Xylose metabolism</keyword>
<feature type="active site" description="Proton acceptor" evidence="7">
    <location>
        <position position="262"/>
    </location>
</feature>
<gene>
    <name evidence="7" type="primary">xylB</name>
    <name evidence="11" type="ORF">AE0388_2078</name>
</gene>
<proteinExistence type="inferred from homology"/>
<dbReference type="InterPro" id="IPR050406">
    <property type="entry name" value="FGGY_Carb_Kinase"/>
</dbReference>
<evidence type="ECO:0000256" key="3">
    <source>
        <dbReference type="ARBA" id="ARBA00022679"/>
    </source>
</evidence>
<dbReference type="Pfam" id="PF02782">
    <property type="entry name" value="FGGY_C"/>
    <property type="match status" value="1"/>
</dbReference>
<dbReference type="HAMAP" id="MF_02220">
    <property type="entry name" value="XylB"/>
    <property type="match status" value="1"/>
</dbReference>
<comment type="function">
    <text evidence="7">Catalyzes the phosphorylation of D-xylulose to D-xylulose 5-phosphate.</text>
</comment>
<feature type="site" description="Important for activity" evidence="7">
    <location>
        <position position="12"/>
    </location>
</feature>
<dbReference type="CDD" id="cd07809">
    <property type="entry name" value="ASKHA_NBD_FGGY_BaXK-like"/>
    <property type="match status" value="1"/>
</dbReference>
<dbReference type="RefSeq" id="WP_082018947.1">
    <property type="nucleotide sequence ID" value="NZ_JTJZ01000019.1"/>
</dbReference>
<evidence type="ECO:0000256" key="4">
    <source>
        <dbReference type="ARBA" id="ARBA00022741"/>
    </source>
</evidence>
<feature type="region of interest" description="Disordered" evidence="8">
    <location>
        <begin position="496"/>
        <end position="534"/>
    </location>
</feature>
<sequence length="534" mass="54747">MSANRRFVAGVDSSTQSCKVVIAAPDSGDIIRTGSAPHPPGTEVDPEAWWTALHEAIAAAGGLDDVAGLSISGQQHGLVALDSEGRVIRDALLWNDLRSKAAARDLIAEVGAADYVARTGILPVASFTAAKLRWLRDAEPDNAARVAAVALPHDWLAWRFLGYGPADSSARGPVLEALVTDASDASGTAYFDPSTSRYDLDLFLTAFGQPAREAAGLPCAADTDVAVEGEAASAIILPRVLAPNEAAGHSPGGIIVGPGAGDNAAAALGLGVTSGDLVISIGTSGTVFGTTDLSIADSTGAVAGFASADGGRLPLVATLNAARVLDSAAKLLRVSHNELAALALASRPGADGLTLVPYFEGERTPNLPDATARLEGMTLANSSAENVARAFVEGMLCGLADGLDAVQAQGLEAGRLLLIGGAARNPAVREVARDIFTVPIDVPEQAEYVAIGAARQAAWTLSGTLPDWSVELVATLHPRPSRVRQQYRSYAQQTASLISPDHSSSEHSLSGQTLSDQSLTDHRGSSGANASVKG</sequence>
<dbReference type="InterPro" id="IPR000577">
    <property type="entry name" value="Carb_kinase_FGGY"/>
</dbReference>
<protein>
    <recommendedName>
        <fullName evidence="7">Xylulose kinase</fullName>
        <shortName evidence="7">Xylulokinase</shortName>
        <ecNumber evidence="7">2.7.1.17</ecNumber>
    </recommendedName>
</protein>
<feature type="compositionally biased region" description="Low complexity" evidence="8">
    <location>
        <begin position="496"/>
        <end position="515"/>
    </location>
</feature>
<dbReference type="GO" id="GO:0042732">
    <property type="term" value="P:D-xylose metabolic process"/>
    <property type="evidence" value="ECO:0007669"/>
    <property type="project" value="UniProtKB-KW"/>
</dbReference>
<organism evidence="11 12">
    <name type="scientific">Brevibacterium linens</name>
    <dbReference type="NCBI Taxonomy" id="1703"/>
    <lineage>
        <taxon>Bacteria</taxon>
        <taxon>Bacillati</taxon>
        <taxon>Actinomycetota</taxon>
        <taxon>Actinomycetes</taxon>
        <taxon>Micrococcales</taxon>
        <taxon>Brevibacteriaceae</taxon>
        <taxon>Brevibacterium</taxon>
    </lineage>
</organism>
<evidence type="ECO:0000313" key="11">
    <source>
        <dbReference type="EMBL" id="KHS52428.1"/>
    </source>
</evidence>
<dbReference type="OrthoDB" id="9805576at2"/>
<dbReference type="InterPro" id="IPR006000">
    <property type="entry name" value="Xylulokinase"/>
</dbReference>
<evidence type="ECO:0000313" key="12">
    <source>
        <dbReference type="Proteomes" id="UP000031488"/>
    </source>
</evidence>
<feature type="binding site" evidence="7">
    <location>
        <begin position="75"/>
        <end position="76"/>
    </location>
    <ligand>
        <name>substrate</name>
    </ligand>
</feature>
<dbReference type="Gene3D" id="3.30.420.40">
    <property type="match status" value="2"/>
</dbReference>
<keyword evidence="6 7" id="KW-0067">ATP-binding</keyword>
<dbReference type="EC" id="2.7.1.17" evidence="7"/>
<dbReference type="PATRIC" id="fig|1703.6.peg.1970"/>
<keyword evidence="12" id="KW-1185">Reference proteome</keyword>
<dbReference type="Pfam" id="PF00370">
    <property type="entry name" value="FGGY_N"/>
    <property type="match status" value="1"/>
</dbReference>
<dbReference type="EMBL" id="JTJZ01000019">
    <property type="protein sequence ID" value="KHS52428.1"/>
    <property type="molecule type" value="Genomic_DNA"/>
</dbReference>
<keyword evidence="4 7" id="KW-0547">Nucleotide-binding</keyword>
<name>A0A0B9AA37_BRELN</name>
<dbReference type="InterPro" id="IPR018485">
    <property type="entry name" value="FGGY_C"/>
</dbReference>
<dbReference type="AlphaFoldDB" id="A0A0B9AA37"/>
<accession>A0A0B9AA37</accession>
<evidence type="ECO:0000256" key="1">
    <source>
        <dbReference type="ARBA" id="ARBA00009156"/>
    </source>
</evidence>
<reference evidence="11 12" key="1">
    <citation type="submission" date="2014-11" db="EMBL/GenBank/DDBJ databases">
        <title>Draft Genome Sequence of Brevibacterium linens AE038-8.</title>
        <authorList>
            <person name="Maizel D."/>
            <person name="Utturkar S.M."/>
            <person name="Brown S.D."/>
            <person name="Ferrero M."/>
            <person name="Rosen B.P."/>
        </authorList>
    </citation>
    <scope>NUCLEOTIDE SEQUENCE [LARGE SCALE GENOMIC DNA]</scope>
    <source>
        <strain evidence="11 12">AE038-8</strain>
    </source>
</reference>
<evidence type="ECO:0000256" key="2">
    <source>
        <dbReference type="ARBA" id="ARBA00022629"/>
    </source>
</evidence>
<dbReference type="Proteomes" id="UP000031488">
    <property type="component" value="Unassembled WGS sequence"/>
</dbReference>